<accession>A0AAE7TFZ3</accession>
<protein>
    <submittedName>
        <fullName evidence="1">Aromatic ring-cleaving dioxygenase</fullName>
    </submittedName>
</protein>
<keyword evidence="1" id="KW-0223">Dioxygenase</keyword>
<reference evidence="1 2" key="1">
    <citation type="submission" date="2018-06" db="EMBL/GenBank/DDBJ databases">
        <title>Comparative genomics of Bradyrhizobium nodulating Arachidis hypogaea.</title>
        <authorList>
            <person name="Li Y."/>
        </authorList>
    </citation>
    <scope>NUCLEOTIDE SEQUENCE [LARGE SCALE GENOMIC DNA]</scope>
    <source>
        <strain evidence="1 2">CCBAU 051107</strain>
    </source>
</reference>
<evidence type="ECO:0000313" key="1">
    <source>
        <dbReference type="EMBL" id="QOZ67313.1"/>
    </source>
</evidence>
<proteinExistence type="predicted"/>
<dbReference type="KEGG" id="barh:WN72_14090"/>
<sequence length="134" mass="15479">MTVQPLDTIKSYHAHIYFDGPEQRHAAETLREEIAQRFRVLLGRWHDRLVGPHTRPMYQVAFAVAEFPRFVPWLMINRRGLAVLIHPDTGQPRYDHVTHAMWLGEILALNTEPLLERAEPVSEITPNTQPTIAP</sequence>
<dbReference type="PANTHER" id="PTHR36423">
    <property type="entry name" value="AFR070WP"/>
    <property type="match status" value="1"/>
</dbReference>
<dbReference type="InterPro" id="IPR014980">
    <property type="entry name" value="DOPA_dioxygen"/>
</dbReference>
<keyword evidence="1" id="KW-0560">Oxidoreductase</keyword>
<dbReference type="RefSeq" id="WP_092214419.1">
    <property type="nucleotide sequence ID" value="NZ_CP030050.1"/>
</dbReference>
<dbReference type="InterPro" id="IPR023389">
    <property type="entry name" value="DOPA-like_sf"/>
</dbReference>
<organism evidence="1 2">
    <name type="scientific">Bradyrhizobium arachidis</name>
    <dbReference type="NCBI Taxonomy" id="858423"/>
    <lineage>
        <taxon>Bacteria</taxon>
        <taxon>Pseudomonadati</taxon>
        <taxon>Pseudomonadota</taxon>
        <taxon>Alphaproteobacteria</taxon>
        <taxon>Hyphomicrobiales</taxon>
        <taxon>Nitrobacteraceae</taxon>
        <taxon>Bradyrhizobium</taxon>
    </lineage>
</organism>
<dbReference type="PANTHER" id="PTHR36423:SF2">
    <property type="entry name" value="AFR070WP"/>
    <property type="match status" value="1"/>
</dbReference>
<dbReference type="Gene3D" id="3.30.70.1240">
    <property type="entry name" value="DOPA-like domains"/>
    <property type="match status" value="1"/>
</dbReference>
<dbReference type="Proteomes" id="UP000594015">
    <property type="component" value="Chromosome"/>
</dbReference>
<gene>
    <name evidence="1" type="ORF">WN72_14090</name>
</gene>
<dbReference type="AlphaFoldDB" id="A0AAE7TFZ3"/>
<name>A0AAE7TFZ3_9BRAD</name>
<dbReference type="GO" id="GO:0051213">
    <property type="term" value="F:dioxygenase activity"/>
    <property type="evidence" value="ECO:0007669"/>
    <property type="project" value="UniProtKB-KW"/>
</dbReference>
<dbReference type="Pfam" id="PF08883">
    <property type="entry name" value="DOPA_dioxygen"/>
    <property type="match status" value="1"/>
</dbReference>
<evidence type="ECO:0000313" key="2">
    <source>
        <dbReference type="Proteomes" id="UP000594015"/>
    </source>
</evidence>
<dbReference type="EMBL" id="CP030050">
    <property type="protein sequence ID" value="QOZ67313.1"/>
    <property type="molecule type" value="Genomic_DNA"/>
</dbReference>
<dbReference type="SUPFAM" id="SSF143410">
    <property type="entry name" value="DOPA-like"/>
    <property type="match status" value="1"/>
</dbReference>
<dbReference type="PIRSF" id="PIRSF028139">
    <property type="entry name" value="DOPA-diox_rel_Mll2280"/>
    <property type="match status" value="1"/>
</dbReference>